<dbReference type="PROSITE" id="PS50949">
    <property type="entry name" value="HTH_GNTR"/>
    <property type="match status" value="1"/>
</dbReference>
<keyword evidence="1" id="KW-0805">Transcription regulation</keyword>
<dbReference type="SUPFAM" id="SSF46785">
    <property type="entry name" value="Winged helix' DNA-binding domain"/>
    <property type="match status" value="1"/>
</dbReference>
<protein>
    <submittedName>
        <fullName evidence="5">GntR family transcriptional regulator</fullName>
    </submittedName>
</protein>
<name>A0A2W5R2M7_ANCNO</name>
<dbReference type="Pfam" id="PF07729">
    <property type="entry name" value="FCD"/>
    <property type="match status" value="1"/>
</dbReference>
<sequence>MTRQDAPHIIGSMRRVMDYKHIVLHRIVIIKGMSIFSGEKRVQTTRASASIADIIRREILSGNLKPDFPLTERDIALELGVSRTPVREALFVLQGEGLIELEPRRYARVRRISQADIAQIYALRTALETHSAKSAARLATASGILDIEMALTKQKNLDKNCSAIEQTNADLEFHAAIAAASNSQILRTLVHQVLAFTATLRSRVKYDTQRNRQAMAQHKAILGAIKAQDPEKAGALMAEHIDASKGYVADKVVVFDSSAS</sequence>
<dbReference type="Proteomes" id="UP000248887">
    <property type="component" value="Unassembled WGS sequence"/>
</dbReference>
<dbReference type="GO" id="GO:0003700">
    <property type="term" value="F:DNA-binding transcription factor activity"/>
    <property type="evidence" value="ECO:0007669"/>
    <property type="project" value="InterPro"/>
</dbReference>
<dbReference type="AlphaFoldDB" id="A0A2W5R2M7"/>
<comment type="caution">
    <text evidence="5">The sequence shown here is derived from an EMBL/GenBank/DDBJ whole genome shotgun (WGS) entry which is preliminary data.</text>
</comment>
<evidence type="ECO:0000313" key="6">
    <source>
        <dbReference type="Proteomes" id="UP000248887"/>
    </source>
</evidence>
<proteinExistence type="predicted"/>
<organism evidence="5 6">
    <name type="scientific">Ancylobacter novellus</name>
    <name type="common">Thiobacillus novellus</name>
    <dbReference type="NCBI Taxonomy" id="921"/>
    <lineage>
        <taxon>Bacteria</taxon>
        <taxon>Pseudomonadati</taxon>
        <taxon>Pseudomonadota</taxon>
        <taxon>Alphaproteobacteria</taxon>
        <taxon>Hyphomicrobiales</taxon>
        <taxon>Xanthobacteraceae</taxon>
        <taxon>Ancylobacter</taxon>
    </lineage>
</organism>
<feature type="domain" description="HTH gntR-type" evidence="4">
    <location>
        <begin position="45"/>
        <end position="112"/>
    </location>
</feature>
<dbReference type="Gene3D" id="1.10.10.10">
    <property type="entry name" value="Winged helix-like DNA-binding domain superfamily/Winged helix DNA-binding domain"/>
    <property type="match status" value="1"/>
</dbReference>
<evidence type="ECO:0000259" key="4">
    <source>
        <dbReference type="PROSITE" id="PS50949"/>
    </source>
</evidence>
<gene>
    <name evidence="5" type="ORF">DI549_09270</name>
</gene>
<dbReference type="PANTHER" id="PTHR43537">
    <property type="entry name" value="TRANSCRIPTIONAL REGULATOR, GNTR FAMILY"/>
    <property type="match status" value="1"/>
</dbReference>
<dbReference type="InterPro" id="IPR011711">
    <property type="entry name" value="GntR_C"/>
</dbReference>
<dbReference type="CDD" id="cd07377">
    <property type="entry name" value="WHTH_GntR"/>
    <property type="match status" value="1"/>
</dbReference>
<dbReference type="InterPro" id="IPR000524">
    <property type="entry name" value="Tscrpt_reg_HTH_GntR"/>
</dbReference>
<dbReference type="Pfam" id="PF00392">
    <property type="entry name" value="GntR"/>
    <property type="match status" value="1"/>
</dbReference>
<dbReference type="EMBL" id="QFQD01000024">
    <property type="protein sequence ID" value="PZQ83064.1"/>
    <property type="molecule type" value="Genomic_DNA"/>
</dbReference>
<evidence type="ECO:0000256" key="1">
    <source>
        <dbReference type="ARBA" id="ARBA00023015"/>
    </source>
</evidence>
<dbReference type="PANTHER" id="PTHR43537:SF24">
    <property type="entry name" value="GLUCONATE OPERON TRANSCRIPTIONAL REPRESSOR"/>
    <property type="match status" value="1"/>
</dbReference>
<dbReference type="Gene3D" id="1.20.120.530">
    <property type="entry name" value="GntR ligand-binding domain-like"/>
    <property type="match status" value="1"/>
</dbReference>
<evidence type="ECO:0000256" key="2">
    <source>
        <dbReference type="ARBA" id="ARBA00023125"/>
    </source>
</evidence>
<dbReference type="SMART" id="SM00345">
    <property type="entry name" value="HTH_GNTR"/>
    <property type="match status" value="1"/>
</dbReference>
<accession>A0A2W5R2M7</accession>
<dbReference type="GO" id="GO:0003677">
    <property type="term" value="F:DNA binding"/>
    <property type="evidence" value="ECO:0007669"/>
    <property type="project" value="UniProtKB-KW"/>
</dbReference>
<reference evidence="5 6" key="1">
    <citation type="submission" date="2017-08" db="EMBL/GenBank/DDBJ databases">
        <title>Infants hospitalized years apart are colonized by the same room-sourced microbial strains.</title>
        <authorList>
            <person name="Brooks B."/>
            <person name="Olm M.R."/>
            <person name="Firek B.A."/>
            <person name="Baker R."/>
            <person name="Thomas B.C."/>
            <person name="Morowitz M.J."/>
            <person name="Banfield J.F."/>
        </authorList>
    </citation>
    <scope>NUCLEOTIDE SEQUENCE [LARGE SCALE GENOMIC DNA]</scope>
    <source>
        <strain evidence="5">S2_005_001_R2_27</strain>
    </source>
</reference>
<keyword evidence="2" id="KW-0238">DNA-binding</keyword>
<dbReference type="SMART" id="SM00895">
    <property type="entry name" value="FCD"/>
    <property type="match status" value="1"/>
</dbReference>
<dbReference type="InterPro" id="IPR008920">
    <property type="entry name" value="TF_FadR/GntR_C"/>
</dbReference>
<keyword evidence="3" id="KW-0804">Transcription</keyword>
<dbReference type="InterPro" id="IPR036388">
    <property type="entry name" value="WH-like_DNA-bd_sf"/>
</dbReference>
<dbReference type="PRINTS" id="PR00035">
    <property type="entry name" value="HTHGNTR"/>
</dbReference>
<evidence type="ECO:0000313" key="5">
    <source>
        <dbReference type="EMBL" id="PZQ83064.1"/>
    </source>
</evidence>
<evidence type="ECO:0000256" key="3">
    <source>
        <dbReference type="ARBA" id="ARBA00023163"/>
    </source>
</evidence>
<dbReference type="SUPFAM" id="SSF48008">
    <property type="entry name" value="GntR ligand-binding domain-like"/>
    <property type="match status" value="1"/>
</dbReference>
<dbReference type="InterPro" id="IPR036390">
    <property type="entry name" value="WH_DNA-bd_sf"/>
</dbReference>